<name>A0AAV7NN81_PLEWA</name>
<accession>A0AAV7NN81</accession>
<keyword evidence="2" id="KW-1185">Reference proteome</keyword>
<dbReference type="AlphaFoldDB" id="A0AAV7NN81"/>
<protein>
    <submittedName>
        <fullName evidence="1">Uncharacterized protein</fullName>
    </submittedName>
</protein>
<dbReference type="EMBL" id="JANPWB010000012">
    <property type="protein sequence ID" value="KAJ1116981.1"/>
    <property type="molecule type" value="Genomic_DNA"/>
</dbReference>
<proteinExistence type="predicted"/>
<comment type="caution">
    <text evidence="1">The sequence shown here is derived from an EMBL/GenBank/DDBJ whole genome shotgun (WGS) entry which is preliminary data.</text>
</comment>
<evidence type="ECO:0000313" key="2">
    <source>
        <dbReference type="Proteomes" id="UP001066276"/>
    </source>
</evidence>
<reference evidence="1" key="1">
    <citation type="journal article" date="2022" name="bioRxiv">
        <title>Sequencing and chromosome-scale assembly of the giantPleurodeles waltlgenome.</title>
        <authorList>
            <person name="Brown T."/>
            <person name="Elewa A."/>
            <person name="Iarovenko S."/>
            <person name="Subramanian E."/>
            <person name="Araus A.J."/>
            <person name="Petzold A."/>
            <person name="Susuki M."/>
            <person name="Suzuki K.-i.T."/>
            <person name="Hayashi T."/>
            <person name="Toyoda A."/>
            <person name="Oliveira C."/>
            <person name="Osipova E."/>
            <person name="Leigh N.D."/>
            <person name="Simon A."/>
            <person name="Yun M.H."/>
        </authorList>
    </citation>
    <scope>NUCLEOTIDE SEQUENCE</scope>
    <source>
        <strain evidence="1">20211129_DDA</strain>
        <tissue evidence="1">Liver</tissue>
    </source>
</reference>
<sequence>MGGVSTRYQPYRPPVSFSRVQLHLGSAAQWRCWGRLLFWIACLAHPRPTAWLIPSGSGCWSPATGLLCLFVQGVRSLGGPCKGCARSATPPHDRRLLGGDDSGSGPTVSILGLLRTAWTA</sequence>
<dbReference type="Proteomes" id="UP001066276">
    <property type="component" value="Chromosome 8"/>
</dbReference>
<evidence type="ECO:0000313" key="1">
    <source>
        <dbReference type="EMBL" id="KAJ1116981.1"/>
    </source>
</evidence>
<gene>
    <name evidence="1" type="ORF">NDU88_005182</name>
</gene>
<organism evidence="1 2">
    <name type="scientific">Pleurodeles waltl</name>
    <name type="common">Iberian ribbed newt</name>
    <dbReference type="NCBI Taxonomy" id="8319"/>
    <lineage>
        <taxon>Eukaryota</taxon>
        <taxon>Metazoa</taxon>
        <taxon>Chordata</taxon>
        <taxon>Craniata</taxon>
        <taxon>Vertebrata</taxon>
        <taxon>Euteleostomi</taxon>
        <taxon>Amphibia</taxon>
        <taxon>Batrachia</taxon>
        <taxon>Caudata</taxon>
        <taxon>Salamandroidea</taxon>
        <taxon>Salamandridae</taxon>
        <taxon>Pleurodelinae</taxon>
        <taxon>Pleurodeles</taxon>
    </lineage>
</organism>